<proteinExistence type="predicted"/>
<dbReference type="Gene3D" id="3.40.50.2000">
    <property type="entry name" value="Glycogen Phosphorylase B"/>
    <property type="match status" value="1"/>
</dbReference>
<dbReference type="Pfam" id="PF00534">
    <property type="entry name" value="Glycos_transf_1"/>
    <property type="match status" value="1"/>
</dbReference>
<dbReference type="EMBL" id="JAQQXQ010000002">
    <property type="protein sequence ID" value="MDC8753788.1"/>
    <property type="molecule type" value="Genomic_DNA"/>
</dbReference>
<dbReference type="SUPFAM" id="SSF53756">
    <property type="entry name" value="UDP-Glycosyltransferase/glycogen phosphorylase"/>
    <property type="match status" value="1"/>
</dbReference>
<dbReference type="CDD" id="cd03801">
    <property type="entry name" value="GT4_PimA-like"/>
    <property type="match status" value="1"/>
</dbReference>
<protein>
    <submittedName>
        <fullName evidence="2">Glycosyltransferase family 4 protein</fullName>
    </submittedName>
</protein>
<comment type="caution">
    <text evidence="2">The sequence shown here is derived from an EMBL/GenBank/DDBJ whole genome shotgun (WGS) entry which is preliminary data.</text>
</comment>
<evidence type="ECO:0000313" key="3">
    <source>
        <dbReference type="Proteomes" id="UP001216558"/>
    </source>
</evidence>
<dbReference type="PANTHER" id="PTHR46656">
    <property type="entry name" value="PUTATIVE-RELATED"/>
    <property type="match status" value="1"/>
</dbReference>
<sequence length="590" mass="65492">MTERLAVYVFPKLAEWSSWLFGVVTRAPPRAELPPRALLIWRERPDLQDAFDLKTSKGRAGLFWWCLLHGFRELGLRFDPDLDGGFEMANQPIPHLPRTGCTPVTWLMRALYRHNCNNNSDLRQGDAQLDVLAHVFTQGLTQANLGGLLDVRQAKALKVPDPSSGLPMICRLIWHAAPEVRAKFESCDAGPFEAWCRSEGAREYPILAHPLIALAAPPLRRRRQGRIKGVNLFGHALGRLGLGEDVRMAAKSLEAAGIPYVIRNVEAVAAGQDEGLRSPSLSADLPYDVNLFCMTAESTLAAIIAQGPAIGEGRYNIGVWPWELPEWPQAWDHAWDFVDEVWATSRFTYDAYKRAAPIPVMHMPMAVNADATDGATRADFGLPQDHFLFGYSFDGLSSFARKNPQAVIAAFRKAFSPSEFKVGLVLKSIRGMADQSAWQALGDLMHGDQQIHVIDKSLSRGSLLDLYRSFDAFVSLHRSEGFGRNIAEAMLLAKPVIVSAYSGNMDFADDDTAALVPTGLREVRQGEYPFGAGQKWGEPDVDAAACLMRRMVIDRDWRQGLAANASKRIRQRYSLDAVAKAWSGRLRELV</sequence>
<dbReference type="InterPro" id="IPR001296">
    <property type="entry name" value="Glyco_trans_1"/>
</dbReference>
<gene>
    <name evidence="2" type="ORF">OIK40_03930</name>
</gene>
<organism evidence="2 3">
    <name type="scientific">Erythrobacter fulvus</name>
    <dbReference type="NCBI Taxonomy" id="2987523"/>
    <lineage>
        <taxon>Bacteria</taxon>
        <taxon>Pseudomonadati</taxon>
        <taxon>Pseudomonadota</taxon>
        <taxon>Alphaproteobacteria</taxon>
        <taxon>Sphingomonadales</taxon>
        <taxon>Erythrobacteraceae</taxon>
        <taxon>Erythrobacter/Porphyrobacter group</taxon>
        <taxon>Erythrobacter</taxon>
    </lineage>
</organism>
<evidence type="ECO:0000259" key="1">
    <source>
        <dbReference type="Pfam" id="PF00534"/>
    </source>
</evidence>
<accession>A0ABT5JM11</accession>
<evidence type="ECO:0000313" key="2">
    <source>
        <dbReference type="EMBL" id="MDC8753788.1"/>
    </source>
</evidence>
<keyword evidence="3" id="KW-1185">Reference proteome</keyword>
<feature type="domain" description="Glycosyl transferase family 1" evidence="1">
    <location>
        <begin position="458"/>
        <end position="512"/>
    </location>
</feature>
<reference evidence="2 3" key="1">
    <citation type="submission" date="2022-10" db="EMBL/GenBank/DDBJ databases">
        <title>Erythrobacter sp. sf7 Genome sequencing.</title>
        <authorList>
            <person name="Park S."/>
        </authorList>
    </citation>
    <scope>NUCLEOTIDE SEQUENCE [LARGE SCALE GENOMIC DNA]</scope>
    <source>
        <strain evidence="3">sf7</strain>
    </source>
</reference>
<dbReference type="Proteomes" id="UP001216558">
    <property type="component" value="Unassembled WGS sequence"/>
</dbReference>
<name>A0ABT5JM11_9SPHN</name>
<dbReference type="PANTHER" id="PTHR46656:SF3">
    <property type="entry name" value="PUTATIVE-RELATED"/>
    <property type="match status" value="1"/>
</dbReference>
<dbReference type="RefSeq" id="WP_273676389.1">
    <property type="nucleotide sequence ID" value="NZ_JAQQXQ010000002.1"/>
</dbReference>